<proteinExistence type="predicted"/>
<keyword evidence="3" id="KW-1185">Reference proteome</keyword>
<sequence length="72" mass="8056">MNIATAPSRSKDIRSSHSMKVQHQMKLIISQGQKNHDPTLTLKEQRSLGIVLGVSHNQVWGNSRKKNLIGIL</sequence>
<feature type="non-terminal residue" evidence="2">
    <location>
        <position position="1"/>
    </location>
</feature>
<name>A0A371FTQ2_MUCPR</name>
<accession>A0A371FTQ2</accession>
<organism evidence="2 3">
    <name type="scientific">Mucuna pruriens</name>
    <name type="common">Velvet bean</name>
    <name type="synonym">Dolichos pruriens</name>
    <dbReference type="NCBI Taxonomy" id="157652"/>
    <lineage>
        <taxon>Eukaryota</taxon>
        <taxon>Viridiplantae</taxon>
        <taxon>Streptophyta</taxon>
        <taxon>Embryophyta</taxon>
        <taxon>Tracheophyta</taxon>
        <taxon>Spermatophyta</taxon>
        <taxon>Magnoliopsida</taxon>
        <taxon>eudicotyledons</taxon>
        <taxon>Gunneridae</taxon>
        <taxon>Pentapetalae</taxon>
        <taxon>rosids</taxon>
        <taxon>fabids</taxon>
        <taxon>Fabales</taxon>
        <taxon>Fabaceae</taxon>
        <taxon>Papilionoideae</taxon>
        <taxon>50 kb inversion clade</taxon>
        <taxon>NPAAA clade</taxon>
        <taxon>indigoferoid/millettioid clade</taxon>
        <taxon>Phaseoleae</taxon>
        <taxon>Mucuna</taxon>
    </lineage>
</organism>
<dbReference type="AlphaFoldDB" id="A0A371FTQ2"/>
<evidence type="ECO:0000256" key="1">
    <source>
        <dbReference type="SAM" id="MobiDB-lite"/>
    </source>
</evidence>
<comment type="caution">
    <text evidence="2">The sequence shown here is derived from an EMBL/GenBank/DDBJ whole genome shotgun (WGS) entry which is preliminary data.</text>
</comment>
<dbReference type="EMBL" id="QJKJ01007903">
    <property type="protein sequence ID" value="RDX81530.1"/>
    <property type="molecule type" value="Genomic_DNA"/>
</dbReference>
<dbReference type="Proteomes" id="UP000257109">
    <property type="component" value="Unassembled WGS sequence"/>
</dbReference>
<protein>
    <submittedName>
        <fullName evidence="2">Uncharacterized protein</fullName>
    </submittedName>
</protein>
<gene>
    <name evidence="2" type="ORF">CR513_37782</name>
</gene>
<feature type="region of interest" description="Disordered" evidence="1">
    <location>
        <begin position="1"/>
        <end position="23"/>
    </location>
</feature>
<evidence type="ECO:0000313" key="3">
    <source>
        <dbReference type="Proteomes" id="UP000257109"/>
    </source>
</evidence>
<reference evidence="2" key="1">
    <citation type="submission" date="2018-05" db="EMBL/GenBank/DDBJ databases">
        <title>Draft genome of Mucuna pruriens seed.</title>
        <authorList>
            <person name="Nnadi N.E."/>
            <person name="Vos R."/>
            <person name="Hasami M.H."/>
            <person name="Devisetty U.K."/>
            <person name="Aguiy J.C."/>
        </authorList>
    </citation>
    <scope>NUCLEOTIDE SEQUENCE [LARGE SCALE GENOMIC DNA]</scope>
    <source>
        <strain evidence="2">JCA_2017</strain>
    </source>
</reference>
<evidence type="ECO:0000313" key="2">
    <source>
        <dbReference type="EMBL" id="RDX81530.1"/>
    </source>
</evidence>